<keyword evidence="2" id="KW-0732">Signal</keyword>
<sequence>MALNQKTLYTALLLTLGLHAAPGHADTAEVIDAEGNRMSFEYQGNQLRVNVAQEQGSYMLANEQSLYVVTDNDGQIMVIDVQQAMSMFGGMAQAAVPDLADVRVDKLEATGRKETVAGIEGEVYTLNFVDHNGQAQQAELVLSPDPRAVGFRDAMHRMASRVGDMVDQKDAANLLQTRLNDKELGVLRYGQDMRVASITTDSIDPARFTLPAEPTDLSALGGLFGGGNGSEEGGMGGIMSGIFGGNAGEAPSEEGAPAEDSLENATKEIGKAFGKLFGN</sequence>
<dbReference type="Proteomes" id="UP000259273">
    <property type="component" value="Unassembled WGS sequence"/>
</dbReference>
<evidence type="ECO:0000256" key="2">
    <source>
        <dbReference type="SAM" id="SignalP"/>
    </source>
</evidence>
<gene>
    <name evidence="3" type="ORF">DCP75_02880</name>
</gene>
<protein>
    <recommendedName>
        <fullName evidence="5">DUF4412 domain-containing protein</fullName>
    </recommendedName>
</protein>
<organism evidence="3 4">
    <name type="scientific">Haliea salexigens</name>
    <dbReference type="NCBI Taxonomy" id="287487"/>
    <lineage>
        <taxon>Bacteria</taxon>
        <taxon>Pseudomonadati</taxon>
        <taxon>Pseudomonadota</taxon>
        <taxon>Gammaproteobacteria</taxon>
        <taxon>Cellvibrionales</taxon>
        <taxon>Halieaceae</taxon>
        <taxon>Haliea</taxon>
    </lineage>
</organism>
<accession>A0A3C1KJ79</accession>
<dbReference type="AlphaFoldDB" id="A0A3C1KJ79"/>
<evidence type="ECO:0000313" key="3">
    <source>
        <dbReference type="EMBL" id="HAN26665.1"/>
    </source>
</evidence>
<dbReference type="EMBL" id="DMND01000051">
    <property type="protein sequence ID" value="HAN26665.1"/>
    <property type="molecule type" value="Genomic_DNA"/>
</dbReference>
<evidence type="ECO:0000256" key="1">
    <source>
        <dbReference type="SAM" id="MobiDB-lite"/>
    </source>
</evidence>
<comment type="caution">
    <text evidence="3">The sequence shown here is derived from an EMBL/GenBank/DDBJ whole genome shotgun (WGS) entry which is preliminary data.</text>
</comment>
<reference evidence="3 4" key="1">
    <citation type="journal article" date="2018" name="Nat. Biotechnol.">
        <title>A standardized bacterial taxonomy based on genome phylogeny substantially revises the tree of life.</title>
        <authorList>
            <person name="Parks D.H."/>
            <person name="Chuvochina M."/>
            <person name="Waite D.W."/>
            <person name="Rinke C."/>
            <person name="Skarshewski A."/>
            <person name="Chaumeil P.A."/>
            <person name="Hugenholtz P."/>
        </authorList>
    </citation>
    <scope>NUCLEOTIDE SEQUENCE [LARGE SCALE GENOMIC DNA]</scope>
    <source>
        <strain evidence="3">UBA9158</strain>
    </source>
</reference>
<proteinExistence type="predicted"/>
<dbReference type="STRING" id="1121937.GCA_000423125_00037"/>
<feature type="signal peptide" evidence="2">
    <location>
        <begin position="1"/>
        <end position="25"/>
    </location>
</feature>
<feature type="region of interest" description="Disordered" evidence="1">
    <location>
        <begin position="244"/>
        <end position="265"/>
    </location>
</feature>
<name>A0A3C1KJ79_9GAMM</name>
<evidence type="ECO:0008006" key="5">
    <source>
        <dbReference type="Google" id="ProtNLM"/>
    </source>
</evidence>
<evidence type="ECO:0000313" key="4">
    <source>
        <dbReference type="Proteomes" id="UP000259273"/>
    </source>
</evidence>
<feature type="chain" id="PRO_5017779668" description="DUF4412 domain-containing protein" evidence="2">
    <location>
        <begin position="26"/>
        <end position="279"/>
    </location>
</feature>